<name>Q3B3K6_CHLL3</name>
<dbReference type="InterPro" id="IPR004358">
    <property type="entry name" value="Sig_transdc_His_kin-like_C"/>
</dbReference>
<evidence type="ECO:0000256" key="4">
    <source>
        <dbReference type="ARBA" id="ARBA00022553"/>
    </source>
</evidence>
<dbReference type="STRING" id="319225.Plut_1213"/>
<dbReference type="EC" id="2.7.13.3" evidence="3"/>
<reference evidence="16" key="1">
    <citation type="submission" date="2005-08" db="EMBL/GenBank/DDBJ databases">
        <title>Complete sequence of Pelodictyon luteolum DSM 273.</title>
        <authorList>
            <consortium name="US DOE Joint Genome Institute"/>
            <person name="Copeland A."/>
            <person name="Lucas S."/>
            <person name="Lapidus A."/>
            <person name="Barry K."/>
            <person name="Detter J.C."/>
            <person name="Glavina T."/>
            <person name="Hammon N."/>
            <person name="Israni S."/>
            <person name="Pitluck S."/>
            <person name="Bryant D."/>
            <person name="Schmutz J."/>
            <person name="Larimer F."/>
            <person name="Land M."/>
            <person name="Kyrpides N."/>
            <person name="Ivanova N."/>
            <person name="Richardson P."/>
        </authorList>
    </citation>
    <scope>NUCLEOTIDE SEQUENCE [LARGE SCALE GENOMIC DNA]</scope>
    <source>
        <strain evidence="16">DSM 273 / BCRC 81028 / 2530</strain>
    </source>
</reference>
<comment type="subcellular location">
    <subcellularLocation>
        <location evidence="2">Membrane</location>
    </subcellularLocation>
</comment>
<dbReference type="GO" id="GO:0000155">
    <property type="term" value="F:phosphorelay sensor kinase activity"/>
    <property type="evidence" value="ECO:0007669"/>
    <property type="project" value="InterPro"/>
</dbReference>
<dbReference type="InterPro" id="IPR036097">
    <property type="entry name" value="HisK_dim/P_sf"/>
</dbReference>
<dbReference type="HOGENOM" id="CLU_000445_89_6_10"/>
<dbReference type="FunFam" id="3.30.565.10:FF:000006">
    <property type="entry name" value="Sensor histidine kinase WalK"/>
    <property type="match status" value="1"/>
</dbReference>
<dbReference type="SUPFAM" id="SSF47384">
    <property type="entry name" value="Homodimeric domain of signal transducing histidine kinase"/>
    <property type="match status" value="1"/>
</dbReference>
<evidence type="ECO:0000259" key="13">
    <source>
        <dbReference type="PROSITE" id="PS50109"/>
    </source>
</evidence>
<dbReference type="Gene3D" id="1.10.287.130">
    <property type="match status" value="1"/>
</dbReference>
<dbReference type="Proteomes" id="UP000002709">
    <property type="component" value="Chromosome"/>
</dbReference>
<evidence type="ECO:0000256" key="11">
    <source>
        <dbReference type="SAM" id="MobiDB-lite"/>
    </source>
</evidence>
<dbReference type="CDD" id="cd00082">
    <property type="entry name" value="HisKA"/>
    <property type="match status" value="1"/>
</dbReference>
<dbReference type="PANTHER" id="PTHR45436">
    <property type="entry name" value="SENSOR HISTIDINE KINASE YKOH"/>
    <property type="match status" value="1"/>
</dbReference>
<dbReference type="InterPro" id="IPR003660">
    <property type="entry name" value="HAMP_dom"/>
</dbReference>
<dbReference type="PROSITE" id="PS50109">
    <property type="entry name" value="HIS_KIN"/>
    <property type="match status" value="1"/>
</dbReference>
<dbReference type="InterPro" id="IPR003661">
    <property type="entry name" value="HisK_dim/P_dom"/>
</dbReference>
<dbReference type="KEGG" id="plt:Plut_1213"/>
<evidence type="ECO:0000256" key="1">
    <source>
        <dbReference type="ARBA" id="ARBA00000085"/>
    </source>
</evidence>
<dbReference type="SUPFAM" id="SSF158472">
    <property type="entry name" value="HAMP domain-like"/>
    <property type="match status" value="1"/>
</dbReference>
<keyword evidence="7 15" id="KW-0418">Kinase</keyword>
<dbReference type="AlphaFoldDB" id="Q3B3K6"/>
<keyword evidence="5" id="KW-0808">Transferase</keyword>
<keyword evidence="16" id="KW-1185">Reference proteome</keyword>
<dbReference type="CDD" id="cd06225">
    <property type="entry name" value="HAMP"/>
    <property type="match status" value="1"/>
</dbReference>
<evidence type="ECO:0000256" key="10">
    <source>
        <dbReference type="ARBA" id="ARBA00023136"/>
    </source>
</evidence>
<keyword evidence="4" id="KW-0597">Phosphoprotein</keyword>
<evidence type="ECO:0000259" key="14">
    <source>
        <dbReference type="PROSITE" id="PS50885"/>
    </source>
</evidence>
<organism evidence="15 16">
    <name type="scientific">Chlorobium luteolum (strain DSM 273 / BCRC 81028 / 2530)</name>
    <name type="common">Pelodictyon luteolum</name>
    <dbReference type="NCBI Taxonomy" id="319225"/>
    <lineage>
        <taxon>Bacteria</taxon>
        <taxon>Pseudomonadati</taxon>
        <taxon>Chlorobiota</taxon>
        <taxon>Chlorobiia</taxon>
        <taxon>Chlorobiales</taxon>
        <taxon>Chlorobiaceae</taxon>
        <taxon>Chlorobium/Pelodictyon group</taxon>
        <taxon>Pelodictyon</taxon>
    </lineage>
</organism>
<feature type="region of interest" description="Disordered" evidence="11">
    <location>
        <begin position="59"/>
        <end position="81"/>
    </location>
</feature>
<dbReference type="SMART" id="SM00387">
    <property type="entry name" value="HATPase_c"/>
    <property type="match status" value="1"/>
</dbReference>
<dbReference type="SMART" id="SM00304">
    <property type="entry name" value="HAMP"/>
    <property type="match status" value="1"/>
</dbReference>
<protein>
    <recommendedName>
        <fullName evidence="3">histidine kinase</fullName>
        <ecNumber evidence="3">2.7.13.3</ecNumber>
    </recommendedName>
</protein>
<evidence type="ECO:0000256" key="8">
    <source>
        <dbReference type="ARBA" id="ARBA00022989"/>
    </source>
</evidence>
<keyword evidence="8 12" id="KW-1133">Transmembrane helix</keyword>
<dbReference type="CDD" id="cd00075">
    <property type="entry name" value="HATPase"/>
    <property type="match status" value="1"/>
</dbReference>
<dbReference type="Pfam" id="PF00672">
    <property type="entry name" value="HAMP"/>
    <property type="match status" value="1"/>
</dbReference>
<evidence type="ECO:0000256" key="9">
    <source>
        <dbReference type="ARBA" id="ARBA00023012"/>
    </source>
</evidence>
<proteinExistence type="predicted"/>
<dbReference type="SUPFAM" id="SSF55874">
    <property type="entry name" value="ATPase domain of HSP90 chaperone/DNA topoisomerase II/histidine kinase"/>
    <property type="match status" value="1"/>
</dbReference>
<dbReference type="InterPro" id="IPR005467">
    <property type="entry name" value="His_kinase_dom"/>
</dbReference>
<evidence type="ECO:0000256" key="12">
    <source>
        <dbReference type="SAM" id="Phobius"/>
    </source>
</evidence>
<evidence type="ECO:0000313" key="15">
    <source>
        <dbReference type="EMBL" id="ABB24075.1"/>
    </source>
</evidence>
<dbReference type="SMART" id="SM00388">
    <property type="entry name" value="HisKA"/>
    <property type="match status" value="1"/>
</dbReference>
<dbReference type="PROSITE" id="PS50885">
    <property type="entry name" value="HAMP"/>
    <property type="match status" value="1"/>
</dbReference>
<feature type="transmembrane region" description="Helical" evidence="12">
    <location>
        <begin position="7"/>
        <end position="30"/>
    </location>
</feature>
<feature type="compositionally biased region" description="Basic and acidic residues" evidence="11">
    <location>
        <begin position="59"/>
        <end position="77"/>
    </location>
</feature>
<keyword evidence="10 12" id="KW-0472">Membrane</keyword>
<dbReference type="Pfam" id="PF02518">
    <property type="entry name" value="HATPase_c"/>
    <property type="match status" value="1"/>
</dbReference>
<dbReference type="FunFam" id="1.10.287.130:FF:000001">
    <property type="entry name" value="Two-component sensor histidine kinase"/>
    <property type="match status" value="1"/>
</dbReference>
<evidence type="ECO:0000256" key="2">
    <source>
        <dbReference type="ARBA" id="ARBA00004370"/>
    </source>
</evidence>
<feature type="domain" description="Histidine kinase" evidence="13">
    <location>
        <begin position="251"/>
        <end position="467"/>
    </location>
</feature>
<comment type="catalytic activity">
    <reaction evidence="1">
        <text>ATP + protein L-histidine = ADP + protein N-phospho-L-histidine.</text>
        <dbReference type="EC" id="2.7.13.3"/>
    </reaction>
</comment>
<dbReference type="EMBL" id="CP000096">
    <property type="protein sequence ID" value="ABB24075.1"/>
    <property type="molecule type" value="Genomic_DNA"/>
</dbReference>
<evidence type="ECO:0000313" key="16">
    <source>
        <dbReference type="Proteomes" id="UP000002709"/>
    </source>
</evidence>
<keyword evidence="6 12" id="KW-0812">Transmembrane</keyword>
<dbReference type="GO" id="GO:0005886">
    <property type="term" value="C:plasma membrane"/>
    <property type="evidence" value="ECO:0007669"/>
    <property type="project" value="TreeGrafter"/>
</dbReference>
<dbReference type="RefSeq" id="WP_011357947.1">
    <property type="nucleotide sequence ID" value="NC_007512.1"/>
</dbReference>
<evidence type="ECO:0000256" key="5">
    <source>
        <dbReference type="ARBA" id="ARBA00022679"/>
    </source>
</evidence>
<dbReference type="InterPro" id="IPR003594">
    <property type="entry name" value="HATPase_dom"/>
</dbReference>
<dbReference type="InterPro" id="IPR036890">
    <property type="entry name" value="HATPase_C_sf"/>
</dbReference>
<keyword evidence="9" id="KW-0902">Two-component regulatory system</keyword>
<sequence>MSLRNRIAVYYTAATAVLIALVFTTVYLMVEGVVYRHFDQELTMAAARVVSITDGRLNDRRPMEMEDSDREKEDDEHRKHRRERLRTEFIQYSAADGTPISRSGNLGLNALQVKTGSTATIYFNTTVGGLAVRQIQLPVEGNGDPQPRWISVARPLGDAIAMLLDLRSVLMLSFPAILITLFALTRAIAAKSIRPVEEAIMAAENITREHFERRIPLPANRDELYRLSATFNALLDRLQEAFNREKQFTADASHELKTPLSAVQGTLEVLIRRPREREHYEERIRFCLLELHRMAGLIEQLLLLARHDAREVSATLRSIDINALIREVAERQESRAGEKEITIRVPEESSFIVAADREMLGIILDNIIANAVNYSPRSRTVTIRTGTENGLPFCTISDMGKGIEESKLEAVFERFYRVDASRSIGSGGSGLGLSIVKKLADLQGITVRAESRPGEGATFRLLFPYPSDSSSR</sequence>
<dbReference type="eggNOG" id="COG5002">
    <property type="taxonomic scope" value="Bacteria"/>
</dbReference>
<dbReference type="InterPro" id="IPR050428">
    <property type="entry name" value="TCS_sensor_his_kinase"/>
</dbReference>
<evidence type="ECO:0000256" key="3">
    <source>
        <dbReference type="ARBA" id="ARBA00012438"/>
    </source>
</evidence>
<accession>Q3B3K6</accession>
<evidence type="ECO:0000256" key="7">
    <source>
        <dbReference type="ARBA" id="ARBA00022777"/>
    </source>
</evidence>
<dbReference type="PANTHER" id="PTHR45436:SF5">
    <property type="entry name" value="SENSOR HISTIDINE KINASE TRCS"/>
    <property type="match status" value="1"/>
</dbReference>
<gene>
    <name evidence="15" type="ordered locus">Plut_1213</name>
</gene>
<evidence type="ECO:0000256" key="6">
    <source>
        <dbReference type="ARBA" id="ARBA00022692"/>
    </source>
</evidence>
<dbReference type="PRINTS" id="PR00344">
    <property type="entry name" value="BCTRLSENSOR"/>
</dbReference>
<dbReference type="Pfam" id="PF00512">
    <property type="entry name" value="HisKA"/>
    <property type="match status" value="1"/>
</dbReference>
<dbReference type="Gene3D" id="3.30.565.10">
    <property type="entry name" value="Histidine kinase-like ATPase, C-terminal domain"/>
    <property type="match status" value="1"/>
</dbReference>
<feature type="domain" description="HAMP" evidence="14">
    <location>
        <begin position="190"/>
        <end position="243"/>
    </location>
</feature>